<dbReference type="InterPro" id="IPR011006">
    <property type="entry name" value="CheY-like_superfamily"/>
</dbReference>
<evidence type="ECO:0000259" key="9">
    <source>
        <dbReference type="PROSITE" id="PS50122"/>
    </source>
</evidence>
<comment type="catalytic activity">
    <reaction evidence="5">
        <text>L-glutaminyl-[protein] + H2O = L-glutamyl-[protein] + NH4(+)</text>
        <dbReference type="Rhea" id="RHEA:16441"/>
        <dbReference type="Rhea" id="RHEA-COMP:10207"/>
        <dbReference type="Rhea" id="RHEA-COMP:10208"/>
        <dbReference type="ChEBI" id="CHEBI:15377"/>
        <dbReference type="ChEBI" id="CHEBI:28938"/>
        <dbReference type="ChEBI" id="CHEBI:29973"/>
        <dbReference type="ChEBI" id="CHEBI:30011"/>
        <dbReference type="EC" id="3.5.1.44"/>
    </reaction>
</comment>
<feature type="domain" description="Response regulatory" evidence="8">
    <location>
        <begin position="1"/>
        <end position="117"/>
    </location>
</feature>
<dbReference type="Pfam" id="PF00072">
    <property type="entry name" value="Response_reg"/>
    <property type="match status" value="1"/>
</dbReference>
<organism evidence="10 11">
    <name type="scientific">Phragmitibacter flavus</name>
    <dbReference type="NCBI Taxonomy" id="2576071"/>
    <lineage>
        <taxon>Bacteria</taxon>
        <taxon>Pseudomonadati</taxon>
        <taxon>Verrucomicrobiota</taxon>
        <taxon>Verrucomicrobiia</taxon>
        <taxon>Verrucomicrobiales</taxon>
        <taxon>Verrucomicrobiaceae</taxon>
        <taxon>Phragmitibacter</taxon>
    </lineage>
</organism>
<dbReference type="EMBL" id="VAUV01000019">
    <property type="protein sequence ID" value="TLD68824.1"/>
    <property type="molecule type" value="Genomic_DNA"/>
</dbReference>
<dbReference type="CDD" id="cd17541">
    <property type="entry name" value="REC_CheB-like"/>
    <property type="match status" value="1"/>
</dbReference>
<dbReference type="InterPro" id="IPR001789">
    <property type="entry name" value="Sig_transdc_resp-reg_receiver"/>
</dbReference>
<evidence type="ECO:0000259" key="8">
    <source>
        <dbReference type="PROSITE" id="PS50110"/>
    </source>
</evidence>
<keyword evidence="1 5" id="KW-0963">Cytoplasm</keyword>
<keyword evidence="11" id="KW-1185">Reference proteome</keyword>
<evidence type="ECO:0000313" key="10">
    <source>
        <dbReference type="EMBL" id="TLD68824.1"/>
    </source>
</evidence>
<feature type="active site" evidence="5 6">
    <location>
        <position position="198"/>
    </location>
</feature>
<dbReference type="EC" id="3.5.1.44" evidence="5"/>
<keyword evidence="10" id="KW-0808">Transferase</keyword>
<comment type="function">
    <text evidence="5">Involved in chemotaxis. Part of a chemotaxis signal transduction system that modulates chemotaxis in response to various stimuli. Catalyzes the demethylation of specific methylglutamate residues introduced into the chemoreceptors (methyl-accepting chemotaxis proteins or MCP) by CheR. Also mediates the irreversible deamidation of specific glutamine residues to glutamic acid.</text>
</comment>
<dbReference type="EC" id="3.1.1.61" evidence="5"/>
<evidence type="ECO:0000256" key="5">
    <source>
        <dbReference type="HAMAP-Rule" id="MF_00099"/>
    </source>
</evidence>
<dbReference type="NCBIfam" id="NF001965">
    <property type="entry name" value="PRK00742.1"/>
    <property type="match status" value="1"/>
</dbReference>
<dbReference type="SMART" id="SM00448">
    <property type="entry name" value="REC"/>
    <property type="match status" value="1"/>
</dbReference>
<dbReference type="PROSITE" id="PS50110">
    <property type="entry name" value="RESPONSE_REGULATORY"/>
    <property type="match status" value="1"/>
</dbReference>
<dbReference type="SUPFAM" id="SSF52172">
    <property type="entry name" value="CheY-like"/>
    <property type="match status" value="1"/>
</dbReference>
<keyword evidence="3 5" id="KW-0378">Hydrolase</keyword>
<name>A0A5R8K916_9BACT</name>
<comment type="subcellular location">
    <subcellularLocation>
        <location evidence="5">Cytoplasm</location>
    </subcellularLocation>
</comment>
<dbReference type="GO" id="GO:0050568">
    <property type="term" value="F:protein-glutamine glutaminase activity"/>
    <property type="evidence" value="ECO:0007669"/>
    <property type="project" value="UniProtKB-UniRule"/>
</dbReference>
<comment type="PTM">
    <text evidence="5">Phosphorylated by CheA. Phosphorylation of the N-terminal regulatory domain activates the methylesterase activity.</text>
</comment>
<dbReference type="Pfam" id="PF01339">
    <property type="entry name" value="CheB_methylest"/>
    <property type="match status" value="1"/>
</dbReference>
<dbReference type="InterPro" id="IPR035909">
    <property type="entry name" value="CheB_C"/>
</dbReference>
<keyword evidence="2 5" id="KW-0145">Chemotaxis</keyword>
<dbReference type="PIRSF" id="PIRSF000876">
    <property type="entry name" value="RR_chemtxs_CheB"/>
    <property type="match status" value="1"/>
</dbReference>
<dbReference type="AlphaFoldDB" id="A0A5R8K916"/>
<keyword evidence="10" id="KW-0489">Methyltransferase</keyword>
<evidence type="ECO:0000256" key="7">
    <source>
        <dbReference type="PROSITE-ProRule" id="PRU00169"/>
    </source>
</evidence>
<feature type="domain" description="CheB-type methylesterase" evidence="9">
    <location>
        <begin position="159"/>
        <end position="342"/>
    </location>
</feature>
<comment type="domain">
    <text evidence="5">Contains a C-terminal catalytic domain, and an N-terminal region which modulates catalytic activity.</text>
</comment>
<comment type="similarity">
    <text evidence="5">Belongs to the CheB family.</text>
</comment>
<feature type="active site" evidence="5 6">
    <location>
        <position position="291"/>
    </location>
</feature>
<dbReference type="Gene3D" id="3.40.50.2300">
    <property type="match status" value="1"/>
</dbReference>
<gene>
    <name evidence="5 10" type="primary">cheB</name>
    <name evidence="10" type="ORF">FEM03_21055</name>
</gene>
<dbReference type="InterPro" id="IPR008248">
    <property type="entry name" value="CheB-like"/>
</dbReference>
<dbReference type="PANTHER" id="PTHR42872">
    <property type="entry name" value="PROTEIN-GLUTAMATE METHYLESTERASE/PROTEIN-GLUTAMINE GLUTAMINASE"/>
    <property type="match status" value="1"/>
</dbReference>
<dbReference type="GO" id="GO:0032259">
    <property type="term" value="P:methylation"/>
    <property type="evidence" value="ECO:0007669"/>
    <property type="project" value="UniProtKB-KW"/>
</dbReference>
<dbReference type="GO" id="GO:0000156">
    <property type="term" value="F:phosphorelay response regulator activity"/>
    <property type="evidence" value="ECO:0007669"/>
    <property type="project" value="InterPro"/>
</dbReference>
<dbReference type="Gene3D" id="3.40.50.180">
    <property type="entry name" value="Methylesterase CheB, C-terminal domain"/>
    <property type="match status" value="1"/>
</dbReference>
<dbReference type="PANTHER" id="PTHR42872:SF6">
    <property type="entry name" value="PROTEIN-GLUTAMATE METHYLESTERASE_PROTEIN-GLUTAMINE GLUTAMINASE"/>
    <property type="match status" value="1"/>
</dbReference>
<dbReference type="CDD" id="cd16432">
    <property type="entry name" value="CheB_Rec"/>
    <property type="match status" value="1"/>
</dbReference>
<protein>
    <recommendedName>
        <fullName evidence="5">Protein-glutamate methylesterase/protein-glutamine glutaminase</fullName>
        <ecNumber evidence="5">3.1.1.61</ecNumber>
        <ecNumber evidence="5">3.5.1.44</ecNumber>
    </recommendedName>
</protein>
<proteinExistence type="inferred from homology"/>
<dbReference type="HAMAP" id="MF_00099">
    <property type="entry name" value="CheB_chemtxs"/>
    <property type="match status" value="1"/>
</dbReference>
<dbReference type="SUPFAM" id="SSF52738">
    <property type="entry name" value="Methylesterase CheB, C-terminal domain"/>
    <property type="match status" value="1"/>
</dbReference>
<dbReference type="GO" id="GO:0006935">
    <property type="term" value="P:chemotaxis"/>
    <property type="evidence" value="ECO:0007669"/>
    <property type="project" value="UniProtKB-UniRule"/>
</dbReference>
<evidence type="ECO:0000256" key="2">
    <source>
        <dbReference type="ARBA" id="ARBA00022500"/>
    </source>
</evidence>
<dbReference type="Proteomes" id="UP000306196">
    <property type="component" value="Unassembled WGS sequence"/>
</dbReference>
<dbReference type="OrthoDB" id="9793421at2"/>
<accession>A0A5R8K916</accession>
<sequence length="353" mass="37908">MIVEDSRVVREFLECIIERDPRLKVVASVGTGEEALRVIRHAVPDVISMDIRLPGMNGLELTKRIMTEQPTPIVVVSSEVEDEELKISMNALRAGALAVVQKPVGVSHADYEKVAQSLCTRLAIMSEVRVIRQRVSLRSEAVDVSLSAGLVKRMEDRVMVRRPAILGLVASTGGPSALVKVLNDLMANFPVPVVLVQHITPGFMRGFVKWLNEVVAQEVLEAEEGQRMEAGKVYVAPAECHLAMSERGVLRLDGSAMVSMQKPSGTVLFRSMAKVYGAEACGVLLTGMGEDGALGMRDIHEAGGLTIAEHASTAVVYGMPAAAVELGAVSEVLPLTQIGGRLNEVFGMKGSMT</sequence>
<feature type="modified residue" description="4-aspartylphosphate" evidence="5 7">
    <location>
        <position position="50"/>
    </location>
</feature>
<dbReference type="GO" id="GO:0008168">
    <property type="term" value="F:methyltransferase activity"/>
    <property type="evidence" value="ECO:0007669"/>
    <property type="project" value="UniProtKB-KW"/>
</dbReference>
<keyword evidence="5 7" id="KW-0597">Phosphoprotein</keyword>
<evidence type="ECO:0000313" key="11">
    <source>
        <dbReference type="Proteomes" id="UP000306196"/>
    </source>
</evidence>
<evidence type="ECO:0000256" key="4">
    <source>
        <dbReference type="ARBA" id="ARBA00048267"/>
    </source>
</evidence>
<dbReference type="GO" id="GO:0005737">
    <property type="term" value="C:cytoplasm"/>
    <property type="evidence" value="ECO:0007669"/>
    <property type="project" value="UniProtKB-SubCell"/>
</dbReference>
<dbReference type="PROSITE" id="PS50122">
    <property type="entry name" value="CHEB"/>
    <property type="match status" value="1"/>
</dbReference>
<evidence type="ECO:0000256" key="1">
    <source>
        <dbReference type="ARBA" id="ARBA00022490"/>
    </source>
</evidence>
<dbReference type="GO" id="GO:0008984">
    <property type="term" value="F:protein-glutamate methylesterase activity"/>
    <property type="evidence" value="ECO:0007669"/>
    <property type="project" value="UniProtKB-UniRule"/>
</dbReference>
<reference evidence="10 11" key="1">
    <citation type="submission" date="2019-05" db="EMBL/GenBank/DDBJ databases">
        <title>Verrucobacter flavum gen. nov., sp. nov. a new member of the family Verrucomicrobiaceae.</title>
        <authorList>
            <person name="Szuroczki S."/>
            <person name="Abbaszade G."/>
            <person name="Szabo A."/>
            <person name="Felfoldi T."/>
            <person name="Schumann P."/>
            <person name="Boka K."/>
            <person name="Keki Z."/>
            <person name="Toumi M."/>
            <person name="Toth E."/>
        </authorList>
    </citation>
    <scope>NUCLEOTIDE SEQUENCE [LARGE SCALE GENOMIC DNA]</scope>
    <source>
        <strain evidence="10 11">MG-N-17</strain>
    </source>
</reference>
<comment type="catalytic activity">
    <reaction evidence="4 5">
        <text>[protein]-L-glutamate 5-O-methyl ester + H2O = L-glutamyl-[protein] + methanol + H(+)</text>
        <dbReference type="Rhea" id="RHEA:23236"/>
        <dbReference type="Rhea" id="RHEA-COMP:10208"/>
        <dbReference type="Rhea" id="RHEA-COMP:10311"/>
        <dbReference type="ChEBI" id="CHEBI:15377"/>
        <dbReference type="ChEBI" id="CHEBI:15378"/>
        <dbReference type="ChEBI" id="CHEBI:17790"/>
        <dbReference type="ChEBI" id="CHEBI:29973"/>
        <dbReference type="ChEBI" id="CHEBI:82795"/>
        <dbReference type="EC" id="3.1.1.61"/>
    </reaction>
</comment>
<evidence type="ECO:0000256" key="6">
    <source>
        <dbReference type="PROSITE-ProRule" id="PRU00050"/>
    </source>
</evidence>
<evidence type="ECO:0000256" key="3">
    <source>
        <dbReference type="ARBA" id="ARBA00022801"/>
    </source>
</evidence>
<dbReference type="InterPro" id="IPR000673">
    <property type="entry name" value="Sig_transdc_resp-reg_Me-estase"/>
</dbReference>
<comment type="caution">
    <text evidence="10">The sequence shown here is derived from an EMBL/GenBank/DDBJ whole genome shotgun (WGS) entry which is preliminary data.</text>
</comment>
<feature type="active site" evidence="5 6">
    <location>
        <position position="171"/>
    </location>
</feature>